<dbReference type="AlphaFoldDB" id="A0A1W2EDI0"/>
<dbReference type="EMBL" id="FWXI01000023">
    <property type="protein sequence ID" value="SMD07717.1"/>
    <property type="molecule type" value="Genomic_DNA"/>
</dbReference>
<gene>
    <name evidence="1" type="ORF">SAMN04488500_12347</name>
</gene>
<dbReference type="InterPro" id="IPR036825">
    <property type="entry name" value="MTH865-like_sf"/>
</dbReference>
<dbReference type="InterPro" id="IPR024093">
    <property type="entry name" value="Uncharacterised_MTH865"/>
</dbReference>
<dbReference type="OrthoDB" id="1808525at2"/>
<protein>
    <recommendedName>
        <fullName evidence="3">MTH865-like family protein</fullName>
    </recommendedName>
</protein>
<dbReference type="RefSeq" id="WP_084577779.1">
    <property type="nucleotide sequence ID" value="NZ_CP155572.1"/>
</dbReference>
<dbReference type="Gene3D" id="1.10.238.80">
    <property type="entry name" value="MTH865-like"/>
    <property type="match status" value="1"/>
</dbReference>
<evidence type="ECO:0000313" key="1">
    <source>
        <dbReference type="EMBL" id="SMD07717.1"/>
    </source>
</evidence>
<dbReference type="STRING" id="112901.SAMN04488500_12347"/>
<accession>A0A1W2EDI0</accession>
<evidence type="ECO:0008006" key="3">
    <source>
        <dbReference type="Google" id="ProtNLM"/>
    </source>
</evidence>
<sequence>MSVREIIKSQIIAGLANATFPIATPGDLLNAFPNGADTTCKAGDLEVTAGQAGKLLSADDFPFTSSEHVAETIVTKAGL</sequence>
<evidence type="ECO:0000313" key="2">
    <source>
        <dbReference type="Proteomes" id="UP000192738"/>
    </source>
</evidence>
<proteinExistence type="predicted"/>
<dbReference type="SUPFAM" id="SSF69025">
    <property type="entry name" value="Hypothetical protein MTH865"/>
    <property type="match status" value="1"/>
</dbReference>
<keyword evidence="2" id="KW-1185">Reference proteome</keyword>
<reference evidence="1 2" key="1">
    <citation type="submission" date="2017-04" db="EMBL/GenBank/DDBJ databases">
        <authorList>
            <person name="Afonso C.L."/>
            <person name="Miller P.J."/>
            <person name="Scott M.A."/>
            <person name="Spackman E."/>
            <person name="Goraichik I."/>
            <person name="Dimitrov K.M."/>
            <person name="Suarez D.L."/>
            <person name="Swayne D.E."/>
        </authorList>
    </citation>
    <scope>NUCLEOTIDE SEQUENCE [LARGE SCALE GENOMIC DNA]</scope>
    <source>
        <strain evidence="1 2">DSM 5090</strain>
    </source>
</reference>
<name>A0A1W2EDI0_9FIRM</name>
<dbReference type="Pfam" id="PF07747">
    <property type="entry name" value="MTH865"/>
    <property type="match status" value="1"/>
</dbReference>
<organism evidence="1 2">
    <name type="scientific">Sporomusa malonica</name>
    <dbReference type="NCBI Taxonomy" id="112901"/>
    <lineage>
        <taxon>Bacteria</taxon>
        <taxon>Bacillati</taxon>
        <taxon>Bacillota</taxon>
        <taxon>Negativicutes</taxon>
        <taxon>Selenomonadales</taxon>
        <taxon>Sporomusaceae</taxon>
        <taxon>Sporomusa</taxon>
    </lineage>
</organism>
<dbReference type="Proteomes" id="UP000192738">
    <property type="component" value="Unassembled WGS sequence"/>
</dbReference>